<dbReference type="NCBIfam" id="TIGR03604">
    <property type="entry name" value="TOMM_cyclo_SagD"/>
    <property type="match status" value="1"/>
</dbReference>
<protein>
    <submittedName>
        <fullName evidence="2">Ribosomal protein S12 methylthiotransferase accessory factor</fullName>
    </submittedName>
</protein>
<accession>A0A1G6Y3H8</accession>
<dbReference type="EMBL" id="FNAG01000008">
    <property type="protein sequence ID" value="SDD84493.1"/>
    <property type="molecule type" value="Genomic_DNA"/>
</dbReference>
<gene>
    <name evidence="2" type="ORF">SAMN04488509_108101</name>
</gene>
<dbReference type="InterPro" id="IPR022291">
    <property type="entry name" value="Bacteriocin_synth_cyclodeHase"/>
</dbReference>
<dbReference type="NCBIfam" id="TIGR03882">
    <property type="entry name" value="cyclo_dehyd_2"/>
    <property type="match status" value="1"/>
</dbReference>
<feature type="domain" description="YcaO" evidence="1">
    <location>
        <begin position="266"/>
        <end position="658"/>
    </location>
</feature>
<evidence type="ECO:0000313" key="3">
    <source>
        <dbReference type="Proteomes" id="UP000199603"/>
    </source>
</evidence>
<dbReference type="AlphaFoldDB" id="A0A1G6Y3H8"/>
<dbReference type="Pfam" id="PF02624">
    <property type="entry name" value="YcaO"/>
    <property type="match status" value="1"/>
</dbReference>
<dbReference type="InterPro" id="IPR003776">
    <property type="entry name" value="YcaO-like_dom"/>
</dbReference>
<dbReference type="GO" id="GO:0016740">
    <property type="term" value="F:transferase activity"/>
    <property type="evidence" value="ECO:0007669"/>
    <property type="project" value="UniProtKB-KW"/>
</dbReference>
<dbReference type="PANTHER" id="PTHR37809:SF1">
    <property type="entry name" value="RIBOSOMAL PROTEIN S12 METHYLTHIOTRANSFERASE ACCESSORY FACTOR YCAO"/>
    <property type="match status" value="1"/>
</dbReference>
<proteinExistence type="predicted"/>
<dbReference type="Gene3D" id="3.30.160.660">
    <property type="match status" value="1"/>
</dbReference>
<dbReference type="OrthoDB" id="109999at2"/>
<dbReference type="Proteomes" id="UP000199603">
    <property type="component" value="Unassembled WGS sequence"/>
</dbReference>
<dbReference type="PANTHER" id="PTHR37809">
    <property type="entry name" value="RIBOSOMAL PROTEIN S12 METHYLTHIOTRANSFERASE ACCESSORY FACTOR YCAO"/>
    <property type="match status" value="1"/>
</dbReference>
<evidence type="ECO:0000313" key="2">
    <source>
        <dbReference type="EMBL" id="SDD84493.1"/>
    </source>
</evidence>
<keyword evidence="2" id="KW-0687">Ribonucleoprotein</keyword>
<dbReference type="PROSITE" id="PS51664">
    <property type="entry name" value="YCAO"/>
    <property type="match status" value="1"/>
</dbReference>
<reference evidence="2 3" key="1">
    <citation type="submission" date="2016-10" db="EMBL/GenBank/DDBJ databases">
        <authorList>
            <person name="de Groot N.N."/>
        </authorList>
    </citation>
    <scope>NUCLEOTIDE SEQUENCE [LARGE SCALE GENOMIC DNA]</scope>
    <source>
        <strain evidence="2 3">DSM 16957</strain>
    </source>
</reference>
<keyword evidence="2" id="KW-0689">Ribosomal protein</keyword>
<evidence type="ECO:0000259" key="1">
    <source>
        <dbReference type="PROSITE" id="PS51664"/>
    </source>
</evidence>
<dbReference type="RefSeq" id="WP_091243564.1">
    <property type="nucleotide sequence ID" value="NZ_FNAG01000008.1"/>
</dbReference>
<dbReference type="Gene3D" id="3.30.1330.230">
    <property type="match status" value="1"/>
</dbReference>
<dbReference type="Gene3D" id="3.30.40.250">
    <property type="match status" value="1"/>
</dbReference>
<sequence length="658" mass="72706">MSLRLASDSASLDLAGQVGELLCERTGVVDLDDAALAGSAGSWLLLFDLAASERALQAQLRLLDAGARVLMLGLEPGALWLGARITAGTRGCLGCLRLRVANNLRQQPHWSAGLNGQRRRASAQRPLSPPQRLWLRALLSAALDEGSVAHRAHEGFAQSVLRLDLDAGSSRLHRFVAHSDCPYCAPLPADAPALADWIRERRLRPDASRDRLDNPRLDVQRARRHFVDRRTGLIRHLYRDLGSALMPMAVSELPIPGSETIERGYGRAESRERSELVALLEALERHAGHAPRGRRVVERGSLNLLRERHGAQVIDPREFVLHAPEQQAEPGYRLTSYSDDLEFDWCWGHSVRQGRPVLVPLQLVHYWLDAQPGRPVNRFVFDTSNGCALGGSPAEAALYGLSEVIERDAYFCTWYGRWAPPRIDADSIDDVRVQALLARSRAEGYEVQLFDLRAGIEWPTVMAMIVDPANQAPVKSYCASAAHRRWGQAAFAALVEVTTSMGVYRRSLPALRERARLLHADEAQVQEMPDHVLLYSLPESFARLDFLQGGPRRSLAECRAQLCDSVERDPAVEFEALCQRVLAFASDVIVVDQGFEALREGLGLHCVKVLAPGLLPVSFGHQYRRIRRGRIDAAAGALGIDAAALAARGLNPYPHNFP</sequence>
<name>A0A1G6Y3H8_9GAMM</name>
<keyword evidence="3" id="KW-1185">Reference proteome</keyword>
<dbReference type="GO" id="GO:0005840">
    <property type="term" value="C:ribosome"/>
    <property type="evidence" value="ECO:0007669"/>
    <property type="project" value="UniProtKB-KW"/>
</dbReference>
<dbReference type="InterPro" id="IPR027624">
    <property type="entry name" value="TOMM_cyclo_SagD"/>
</dbReference>
<keyword evidence="2" id="KW-0808">Transferase</keyword>
<organism evidence="2 3">
    <name type="scientific">Aquimonas voraii</name>
    <dbReference type="NCBI Taxonomy" id="265719"/>
    <lineage>
        <taxon>Bacteria</taxon>
        <taxon>Pseudomonadati</taxon>
        <taxon>Pseudomonadota</taxon>
        <taxon>Gammaproteobacteria</taxon>
        <taxon>Lysobacterales</taxon>
        <taxon>Lysobacteraceae</taxon>
        <taxon>Aquimonas</taxon>
    </lineage>
</organism>
<dbReference type="Gene3D" id="3.40.50.720">
    <property type="entry name" value="NAD(P)-binding Rossmann-like Domain"/>
    <property type="match status" value="1"/>
</dbReference>
<dbReference type="STRING" id="265719.SAMN04488509_108101"/>